<dbReference type="EMBL" id="NGIR01000020">
    <property type="protein sequence ID" value="OTU28918.1"/>
    <property type="molecule type" value="Genomic_DNA"/>
</dbReference>
<dbReference type="GO" id="GO:0004519">
    <property type="term" value="F:endonuclease activity"/>
    <property type="evidence" value="ECO:0007669"/>
    <property type="project" value="InterPro"/>
</dbReference>
<organism evidence="2 3">
    <name type="scientific">Acinetobacter pittii</name>
    <name type="common">Acinetobacter genomosp. 3</name>
    <dbReference type="NCBI Taxonomy" id="48296"/>
    <lineage>
        <taxon>Bacteria</taxon>
        <taxon>Pseudomonadati</taxon>
        <taxon>Pseudomonadota</taxon>
        <taxon>Gammaproteobacteria</taxon>
        <taxon>Moraxellales</taxon>
        <taxon>Moraxellaceae</taxon>
        <taxon>Acinetobacter</taxon>
        <taxon>Acinetobacter calcoaceticus/baumannii complex</taxon>
    </lineage>
</organism>
<sequence>MNLARKHFQQHQAKSAAETAAEFGTMLNTNAYEQQLLQLNSDKNRLKNIQSKQNKIELKRQLLPNYKPYVEGILEVKPGVQDAVITEILVWAIDIGDYEFALDIAEYVLEHGLKLPDRFERSEACFITEDIADEFLKTLKTDVAVDITVLERLEQLITDETLAQSKRDMPDEVKAKLYLALGKTEMRFVTGEELVDLVHATRARDFLDQACKLDDKCGGRTDLNKMTKLASKLNAIFNKDESQSSEQSTQPKATNVLLNENPVVNETEQPEVTNVLLNQNGTPVVDNHGSLVPTSE</sequence>
<dbReference type="Proteomes" id="UP000195162">
    <property type="component" value="Unassembled WGS sequence"/>
</dbReference>
<dbReference type="InterPro" id="IPR010270">
    <property type="entry name" value="Phage_P2_GpM"/>
</dbReference>
<reference evidence="2 3" key="1">
    <citation type="submission" date="2017-05" db="EMBL/GenBank/DDBJ databases">
        <authorList>
            <person name="Song R."/>
            <person name="Chenine A.L."/>
            <person name="Ruprecht R.M."/>
        </authorList>
    </citation>
    <scope>NUCLEOTIDE SEQUENCE [LARGE SCALE GENOMIC DNA]</scope>
    <source>
        <strain evidence="2 3">ARLG1955</strain>
    </source>
</reference>
<dbReference type="Pfam" id="PF05944">
    <property type="entry name" value="Phage_term_smal"/>
    <property type="match status" value="1"/>
</dbReference>
<name>A0A242U6V8_ACIPI</name>
<dbReference type="AlphaFoldDB" id="A0A242U6V8"/>
<comment type="caution">
    <text evidence="2">The sequence shown here is derived from an EMBL/GenBank/DDBJ whole genome shotgun (WGS) entry which is preliminary data.</text>
</comment>
<dbReference type="GO" id="GO:0003677">
    <property type="term" value="F:DNA binding"/>
    <property type="evidence" value="ECO:0007669"/>
    <property type="project" value="InterPro"/>
</dbReference>
<dbReference type="RefSeq" id="WP_086375890.1">
    <property type="nucleotide sequence ID" value="NZ_NGIR01000020.1"/>
</dbReference>
<accession>A0A242U6V8</accession>
<protein>
    <submittedName>
        <fullName evidence="2">Terminase</fullName>
    </submittedName>
</protein>
<proteinExistence type="predicted"/>
<evidence type="ECO:0000313" key="2">
    <source>
        <dbReference type="EMBL" id="OTU28918.1"/>
    </source>
</evidence>
<feature type="region of interest" description="Disordered" evidence="1">
    <location>
        <begin position="276"/>
        <end position="296"/>
    </location>
</feature>
<evidence type="ECO:0000313" key="3">
    <source>
        <dbReference type="Proteomes" id="UP000195162"/>
    </source>
</evidence>
<evidence type="ECO:0000256" key="1">
    <source>
        <dbReference type="SAM" id="MobiDB-lite"/>
    </source>
</evidence>
<gene>
    <name evidence="2" type="ORF">CAT59_06865</name>
</gene>